<keyword evidence="2" id="KW-1185">Reference proteome</keyword>
<reference evidence="1 2" key="1">
    <citation type="submission" date="2018-05" db="EMBL/GenBank/DDBJ databases">
        <title>Genomic Encyclopedia of Type Strains, Phase I: the one thousand microbial genomes (KMG-I) project.</title>
        <authorList>
            <person name="Kyrpides N."/>
        </authorList>
    </citation>
    <scope>NUCLEOTIDE SEQUENCE [LARGE SCALE GENOMIC DNA]</scope>
    <source>
        <strain evidence="1 2">DSM 15611</strain>
    </source>
</reference>
<comment type="caution">
    <text evidence="1">The sequence shown here is derived from an EMBL/GenBank/DDBJ whole genome shotgun (WGS) entry which is preliminary data.</text>
</comment>
<sequence>MCANHVEKAIGLALLCHHPILFMRRISCLYSAHLPYHTMTFNVIHPELLFPLDFF</sequence>
<dbReference type="AlphaFoldDB" id="A0A318I200"/>
<organism evidence="1 2">
    <name type="scientific">Hoylesella shahii DSM 15611 = JCM 12083</name>
    <dbReference type="NCBI Taxonomy" id="1122991"/>
    <lineage>
        <taxon>Bacteria</taxon>
        <taxon>Pseudomonadati</taxon>
        <taxon>Bacteroidota</taxon>
        <taxon>Bacteroidia</taxon>
        <taxon>Bacteroidales</taxon>
        <taxon>Prevotellaceae</taxon>
        <taxon>Hoylesella</taxon>
    </lineage>
</organism>
<proteinExistence type="predicted"/>
<protein>
    <submittedName>
        <fullName evidence="1">Uncharacterized protein</fullName>
    </submittedName>
</protein>
<name>A0A318I200_9BACT</name>
<evidence type="ECO:0000313" key="2">
    <source>
        <dbReference type="Proteomes" id="UP000248314"/>
    </source>
</evidence>
<dbReference type="EMBL" id="QJJX01000017">
    <property type="protein sequence ID" value="PXX21647.1"/>
    <property type="molecule type" value="Genomic_DNA"/>
</dbReference>
<evidence type="ECO:0000313" key="1">
    <source>
        <dbReference type="EMBL" id="PXX21647.1"/>
    </source>
</evidence>
<gene>
    <name evidence="1" type="ORF">EJ73_01633</name>
</gene>
<dbReference type="Proteomes" id="UP000248314">
    <property type="component" value="Unassembled WGS sequence"/>
</dbReference>
<accession>A0A318I200</accession>